<dbReference type="STRING" id="667725.A0A0L0G3H9"/>
<gene>
    <name evidence="2" type="ORF">SARC_04362</name>
</gene>
<dbReference type="RefSeq" id="XP_014157298.1">
    <property type="nucleotide sequence ID" value="XM_014301823.1"/>
</dbReference>
<dbReference type="InterPro" id="IPR008775">
    <property type="entry name" value="Phytyl_CoA_dOase-like"/>
</dbReference>
<keyword evidence="3" id="KW-1185">Reference proteome</keyword>
<dbReference type="SUPFAM" id="SSF51197">
    <property type="entry name" value="Clavaminate synthase-like"/>
    <property type="match status" value="1"/>
</dbReference>
<dbReference type="EMBL" id="KQ241837">
    <property type="protein sequence ID" value="KNC83396.1"/>
    <property type="molecule type" value="Genomic_DNA"/>
</dbReference>
<evidence type="ECO:0008006" key="4">
    <source>
        <dbReference type="Google" id="ProtNLM"/>
    </source>
</evidence>
<evidence type="ECO:0000313" key="2">
    <source>
        <dbReference type="EMBL" id="KNC83396.1"/>
    </source>
</evidence>
<feature type="non-terminal residue" evidence="2">
    <location>
        <position position="1"/>
    </location>
</feature>
<dbReference type="Gene3D" id="2.60.120.620">
    <property type="entry name" value="q2cbj1_9rhob like domain"/>
    <property type="match status" value="1"/>
</dbReference>
<dbReference type="AlphaFoldDB" id="A0A0L0G3H9"/>
<dbReference type="eggNOG" id="ENOG502S41Z">
    <property type="taxonomic scope" value="Eukaryota"/>
</dbReference>
<evidence type="ECO:0000313" key="3">
    <source>
        <dbReference type="Proteomes" id="UP000054560"/>
    </source>
</evidence>
<name>A0A0L0G3H9_9EUKA</name>
<dbReference type="PANTHER" id="PTHR20883">
    <property type="entry name" value="PHYTANOYL-COA DIOXYGENASE DOMAIN CONTAINING 1"/>
    <property type="match status" value="1"/>
</dbReference>
<dbReference type="GeneID" id="25904866"/>
<accession>A0A0L0G3H9</accession>
<organism evidence="2 3">
    <name type="scientific">Sphaeroforma arctica JP610</name>
    <dbReference type="NCBI Taxonomy" id="667725"/>
    <lineage>
        <taxon>Eukaryota</taxon>
        <taxon>Ichthyosporea</taxon>
        <taxon>Ichthyophonida</taxon>
        <taxon>Sphaeroforma</taxon>
    </lineage>
</organism>
<proteinExistence type="predicted"/>
<comment type="cofactor">
    <cofactor evidence="1">
        <name>Fe cation</name>
        <dbReference type="ChEBI" id="CHEBI:24875"/>
    </cofactor>
</comment>
<reference evidence="2 3" key="1">
    <citation type="submission" date="2011-02" db="EMBL/GenBank/DDBJ databases">
        <title>The Genome Sequence of Sphaeroforma arctica JP610.</title>
        <authorList>
            <consortium name="The Broad Institute Genome Sequencing Platform"/>
            <person name="Russ C."/>
            <person name="Cuomo C."/>
            <person name="Young S.K."/>
            <person name="Zeng Q."/>
            <person name="Gargeya S."/>
            <person name="Alvarado L."/>
            <person name="Berlin A."/>
            <person name="Chapman S.B."/>
            <person name="Chen Z."/>
            <person name="Freedman E."/>
            <person name="Gellesch M."/>
            <person name="Goldberg J."/>
            <person name="Griggs A."/>
            <person name="Gujja S."/>
            <person name="Heilman E."/>
            <person name="Heiman D."/>
            <person name="Howarth C."/>
            <person name="Mehta T."/>
            <person name="Neiman D."/>
            <person name="Pearson M."/>
            <person name="Roberts A."/>
            <person name="Saif S."/>
            <person name="Shea T."/>
            <person name="Shenoy N."/>
            <person name="Sisk P."/>
            <person name="Stolte C."/>
            <person name="Sykes S."/>
            <person name="White J."/>
            <person name="Yandava C."/>
            <person name="Burger G."/>
            <person name="Gray M.W."/>
            <person name="Holland P.W.H."/>
            <person name="King N."/>
            <person name="Lang F.B.F."/>
            <person name="Roger A.J."/>
            <person name="Ruiz-Trillo I."/>
            <person name="Haas B."/>
            <person name="Nusbaum C."/>
            <person name="Birren B."/>
        </authorList>
    </citation>
    <scope>NUCLEOTIDE SEQUENCE [LARGE SCALE GENOMIC DNA]</scope>
    <source>
        <strain evidence="2 3">JP610</strain>
    </source>
</reference>
<evidence type="ECO:0000256" key="1">
    <source>
        <dbReference type="ARBA" id="ARBA00001962"/>
    </source>
</evidence>
<dbReference type="Proteomes" id="UP000054560">
    <property type="component" value="Unassembled WGS sequence"/>
</dbReference>
<dbReference type="Pfam" id="PF05721">
    <property type="entry name" value="PhyH"/>
    <property type="match status" value="1"/>
</dbReference>
<dbReference type="PANTHER" id="PTHR20883:SF51">
    <property type="entry name" value="PHYTANOYL-COA HYDROXYLASE"/>
    <property type="match status" value="1"/>
</dbReference>
<protein>
    <recommendedName>
        <fullName evidence="4">Phytanoyl-CoA dioxygenase</fullName>
    </recommendedName>
</protein>
<dbReference type="OrthoDB" id="445007at2759"/>
<sequence>VTRLENFVGTHPKWKELCLDILEAAVSDICGYKSQHNWCLYKEKLNIKPPGGMGFAPHLDAPSLQVTGLAKEFVTVMVAIDDMTVRNGCLRVVKKKWNATNMLECTQASAGDDPDRGGRAGAIPLTVADSLVFEDVLCSSGEMYLFNGYVPHRSGMNTSTLSRRAVFLTYNCETEGILRDEYYASMKQMRDTFKEQSALKKSDDLAELNSLNSIPGVAR</sequence>